<name>A0A8H6VNJ6_9PEZI</name>
<dbReference type="InterPro" id="IPR024079">
    <property type="entry name" value="MetalloPept_cat_dom_sf"/>
</dbReference>
<proteinExistence type="predicted"/>
<dbReference type="GO" id="GO:0008237">
    <property type="term" value="F:metallopeptidase activity"/>
    <property type="evidence" value="ECO:0007669"/>
    <property type="project" value="InterPro"/>
</dbReference>
<evidence type="ECO:0000313" key="2">
    <source>
        <dbReference type="EMBL" id="KAF7193220.1"/>
    </source>
</evidence>
<accession>A0A8H6VNJ6</accession>
<keyword evidence="3" id="KW-1185">Reference proteome</keyword>
<feature type="region of interest" description="Disordered" evidence="1">
    <location>
        <begin position="177"/>
        <end position="211"/>
    </location>
</feature>
<dbReference type="EMBL" id="JABCIY010000091">
    <property type="protein sequence ID" value="KAF7193220.1"/>
    <property type="molecule type" value="Genomic_DNA"/>
</dbReference>
<dbReference type="AlphaFoldDB" id="A0A8H6VNJ6"/>
<dbReference type="Gene3D" id="3.40.390.10">
    <property type="entry name" value="Collagenase (Catalytic Domain)"/>
    <property type="match status" value="1"/>
</dbReference>
<reference evidence="2" key="1">
    <citation type="submission" date="2020-04" db="EMBL/GenBank/DDBJ databases">
        <title>Draft genome resource of the tomato pathogen Pseudocercospora fuligena.</title>
        <authorList>
            <person name="Zaccaron A."/>
        </authorList>
    </citation>
    <scope>NUCLEOTIDE SEQUENCE</scope>
    <source>
        <strain evidence="2">PF001</strain>
    </source>
</reference>
<evidence type="ECO:0000256" key="1">
    <source>
        <dbReference type="SAM" id="MobiDB-lite"/>
    </source>
</evidence>
<gene>
    <name evidence="2" type="ORF">HII31_05446</name>
</gene>
<dbReference type="Proteomes" id="UP000660729">
    <property type="component" value="Unassembled WGS sequence"/>
</dbReference>
<evidence type="ECO:0000313" key="3">
    <source>
        <dbReference type="Proteomes" id="UP000660729"/>
    </source>
</evidence>
<dbReference type="OrthoDB" id="3778039at2759"/>
<sequence>MLLNRLWQSVTRTGLPFPRGALYDKEGLPPGLPKGADLIHIDTEPKRADSPYCNDRVRAVSNRPNKLLILCYKSTMPAPMKPRPEFPKEVTVGKLLDDVTDWALPTTWIHEMGHYVMGWPEPKVHEGGTSHDVYSWDLTTTLAKTNKEQSLQSPEAFALFATTMWFDQWYWGSGAAKAKPGYEHTPPPSPPESAFQNPNDPFKTVAEPPVL</sequence>
<organism evidence="2 3">
    <name type="scientific">Pseudocercospora fuligena</name>
    <dbReference type="NCBI Taxonomy" id="685502"/>
    <lineage>
        <taxon>Eukaryota</taxon>
        <taxon>Fungi</taxon>
        <taxon>Dikarya</taxon>
        <taxon>Ascomycota</taxon>
        <taxon>Pezizomycotina</taxon>
        <taxon>Dothideomycetes</taxon>
        <taxon>Dothideomycetidae</taxon>
        <taxon>Mycosphaerellales</taxon>
        <taxon>Mycosphaerellaceae</taxon>
        <taxon>Pseudocercospora</taxon>
    </lineage>
</organism>
<comment type="caution">
    <text evidence="2">The sequence shown here is derived from an EMBL/GenBank/DDBJ whole genome shotgun (WGS) entry which is preliminary data.</text>
</comment>
<protein>
    <submittedName>
        <fullName evidence="2">Uncharacterized protein</fullName>
    </submittedName>
</protein>